<gene>
    <name evidence="1" type="ORF">EV356DRAFT_576844</name>
</gene>
<evidence type="ECO:0000313" key="1">
    <source>
        <dbReference type="EMBL" id="KAF2234416.1"/>
    </source>
</evidence>
<proteinExistence type="predicted"/>
<accession>A0A6A6H8J7</accession>
<reference evidence="1" key="1">
    <citation type="journal article" date="2020" name="Stud. Mycol.">
        <title>101 Dothideomycetes genomes: a test case for predicting lifestyles and emergence of pathogens.</title>
        <authorList>
            <person name="Haridas S."/>
            <person name="Albert R."/>
            <person name="Binder M."/>
            <person name="Bloem J."/>
            <person name="Labutti K."/>
            <person name="Salamov A."/>
            <person name="Andreopoulos B."/>
            <person name="Baker S."/>
            <person name="Barry K."/>
            <person name="Bills G."/>
            <person name="Bluhm B."/>
            <person name="Cannon C."/>
            <person name="Castanera R."/>
            <person name="Culley D."/>
            <person name="Daum C."/>
            <person name="Ezra D."/>
            <person name="Gonzalez J."/>
            <person name="Henrissat B."/>
            <person name="Kuo A."/>
            <person name="Liang C."/>
            <person name="Lipzen A."/>
            <person name="Lutzoni F."/>
            <person name="Magnuson J."/>
            <person name="Mondo S."/>
            <person name="Nolan M."/>
            <person name="Ohm R."/>
            <person name="Pangilinan J."/>
            <person name="Park H.-J."/>
            <person name="Ramirez L."/>
            <person name="Alfaro M."/>
            <person name="Sun H."/>
            <person name="Tritt A."/>
            <person name="Yoshinaga Y."/>
            <person name="Zwiers L.-H."/>
            <person name="Turgeon B."/>
            <person name="Goodwin S."/>
            <person name="Spatafora J."/>
            <person name="Crous P."/>
            <person name="Grigoriev I."/>
        </authorList>
    </citation>
    <scope>NUCLEOTIDE SEQUENCE</scope>
    <source>
        <strain evidence="1">Tuck. ex Michener</strain>
    </source>
</reference>
<protein>
    <submittedName>
        <fullName evidence="1">Uncharacterized protein</fullName>
    </submittedName>
</protein>
<sequence length="406" mass="45398">MRHQREVHASSARRLDFISLLIQLTVLTTSKPNKKPSLLGSVVCKVCISQSSLPRSSGLSFCSLVSVCSHTVFPDANPMFAVDIFLSCIGRRGSNSDRKIQISAPTLESSSSDFQLKPLPKGVIPLGNPTDLYTIAHHPAGEFSGPIIPLKLIPPPQARAKPLESETISPSVASITTTNDLPIVPDPVYGFLPPVMKTRQAPIFPPPIRTTGLDAIIVESRPIFSSRKLLDGSKKRLVAVRSPEQTNAQAFEECRRCNAFPQLACRYWRSRQVAEEHGLAWQRPESYILCRQTSGVGHDCELCYWAKVFEGTIRRERASRQTLHEKLLNQIMHPHYACDLCEEERLMPDEAGSSCEREAEERKERAKVRETAAQAKSQLQDIHEMKLVAEMVQWLWEAEVQGLGWV</sequence>
<dbReference type="OrthoDB" id="10585143at2759"/>
<dbReference type="AlphaFoldDB" id="A0A6A6H8J7"/>
<name>A0A6A6H8J7_VIRVR</name>
<evidence type="ECO:0000313" key="2">
    <source>
        <dbReference type="Proteomes" id="UP000800092"/>
    </source>
</evidence>
<dbReference type="Proteomes" id="UP000800092">
    <property type="component" value="Unassembled WGS sequence"/>
</dbReference>
<keyword evidence="2" id="KW-1185">Reference proteome</keyword>
<dbReference type="EMBL" id="ML991799">
    <property type="protein sequence ID" value="KAF2234416.1"/>
    <property type="molecule type" value="Genomic_DNA"/>
</dbReference>
<organism evidence="1 2">
    <name type="scientific">Viridothelium virens</name>
    <name type="common">Speckled blister lichen</name>
    <name type="synonym">Trypethelium virens</name>
    <dbReference type="NCBI Taxonomy" id="1048519"/>
    <lineage>
        <taxon>Eukaryota</taxon>
        <taxon>Fungi</taxon>
        <taxon>Dikarya</taxon>
        <taxon>Ascomycota</taxon>
        <taxon>Pezizomycotina</taxon>
        <taxon>Dothideomycetes</taxon>
        <taxon>Dothideomycetes incertae sedis</taxon>
        <taxon>Trypetheliales</taxon>
        <taxon>Trypetheliaceae</taxon>
        <taxon>Viridothelium</taxon>
    </lineage>
</organism>